<sequence length="176" mass="19421">MRWANLFAHRTQPRGNCETTITTATADAGQRETAITNARPQTATIETTITSATEKHITNAHVSPAKAMTVSVGSEPARAKAMAVSSEARPARAKATPVSRERFVMPAGYGGAWPSDQRAADVTNVVKPPRFKSPREDLCYKRRQSEPKNQHFHRKSHWIDDVCNNNAEIHTKNSSD</sequence>
<reference evidence="2 3" key="1">
    <citation type="submission" date="2019-11" db="EMBL/GenBank/DDBJ databases">
        <title>FDA dAtabase for Regulatory Grade micrObial Sequences (FDA-ARGOS): Supporting development and validation of Infectious Disease Dx tests.</title>
        <authorList>
            <person name="Stonesifer R."/>
            <person name="Tallon L."/>
            <person name="Sadzewicz L."/>
            <person name="Vavikolanu K."/>
            <person name="Mehta A."/>
            <person name="Aluvathingal J."/>
            <person name="Nadendla S."/>
            <person name="Myers T."/>
            <person name="Yan Y."/>
            <person name="Sichtig H."/>
        </authorList>
    </citation>
    <scope>NUCLEOTIDE SEQUENCE [LARGE SCALE GENOMIC DNA]</scope>
    <source>
        <strain evidence="2 3">FDAARGOS_732</strain>
    </source>
</reference>
<dbReference type="EMBL" id="CP046315">
    <property type="protein sequence ID" value="QGS10134.1"/>
    <property type="molecule type" value="Genomic_DNA"/>
</dbReference>
<dbReference type="AlphaFoldDB" id="A0A857A628"/>
<evidence type="ECO:0000313" key="2">
    <source>
        <dbReference type="EMBL" id="QGS10134.1"/>
    </source>
</evidence>
<feature type="compositionally biased region" description="Basic and acidic residues" evidence="1">
    <location>
        <begin position="133"/>
        <end position="149"/>
    </location>
</feature>
<gene>
    <name evidence="2" type="ORF">FOC40_01040</name>
</gene>
<feature type="region of interest" description="Disordered" evidence="1">
    <location>
        <begin position="128"/>
        <end position="154"/>
    </location>
</feature>
<evidence type="ECO:0000313" key="3">
    <source>
        <dbReference type="Proteomes" id="UP000424490"/>
    </source>
</evidence>
<accession>A0A857A628</accession>
<dbReference type="Proteomes" id="UP000424490">
    <property type="component" value="Chromosome"/>
</dbReference>
<organism evidence="2 3">
    <name type="scientific">Schaalia odontolytica</name>
    <dbReference type="NCBI Taxonomy" id="1660"/>
    <lineage>
        <taxon>Bacteria</taxon>
        <taxon>Bacillati</taxon>
        <taxon>Actinomycetota</taxon>
        <taxon>Actinomycetes</taxon>
        <taxon>Actinomycetales</taxon>
        <taxon>Actinomycetaceae</taxon>
        <taxon>Schaalia</taxon>
    </lineage>
</organism>
<evidence type="ECO:0000256" key="1">
    <source>
        <dbReference type="SAM" id="MobiDB-lite"/>
    </source>
</evidence>
<protein>
    <submittedName>
        <fullName evidence="2">Uncharacterized protein</fullName>
    </submittedName>
</protein>
<proteinExistence type="predicted"/>
<dbReference type="RefSeq" id="WP_155844092.1">
    <property type="nucleotide sequence ID" value="NZ_CP046315.1"/>
</dbReference>
<name>A0A857A628_9ACTO</name>